<comment type="catalytic activity">
    <reaction evidence="16">
        <text>L-threonyl-[protein] + ATP = O-phospho-L-threonyl-[protein] + ADP + H(+)</text>
        <dbReference type="Rhea" id="RHEA:46608"/>
        <dbReference type="Rhea" id="RHEA-COMP:11060"/>
        <dbReference type="Rhea" id="RHEA-COMP:11605"/>
        <dbReference type="ChEBI" id="CHEBI:15378"/>
        <dbReference type="ChEBI" id="CHEBI:30013"/>
        <dbReference type="ChEBI" id="CHEBI:30616"/>
        <dbReference type="ChEBI" id="CHEBI:61977"/>
        <dbReference type="ChEBI" id="CHEBI:456216"/>
    </reaction>
</comment>
<evidence type="ECO:0000256" key="5">
    <source>
        <dbReference type="ARBA" id="ARBA00022679"/>
    </source>
</evidence>
<dbReference type="PROSITE" id="PS50011">
    <property type="entry name" value="PROTEIN_KINASE_DOM"/>
    <property type="match status" value="2"/>
</dbReference>
<name>A0A8T1YB07_9BRAS</name>
<feature type="transmembrane region" description="Helical" evidence="18">
    <location>
        <begin position="373"/>
        <end position="394"/>
    </location>
</feature>
<keyword evidence="2" id="KW-0723">Serine/threonine-protein kinase</keyword>
<dbReference type="InterPro" id="IPR049883">
    <property type="entry name" value="NOTCH1_EGF-like"/>
</dbReference>
<evidence type="ECO:0000256" key="1">
    <source>
        <dbReference type="ARBA" id="ARBA00004479"/>
    </source>
</evidence>
<dbReference type="CDD" id="cd14066">
    <property type="entry name" value="STKc_IRAK"/>
    <property type="match status" value="2"/>
</dbReference>
<feature type="chain" id="PRO_5035936264" evidence="19">
    <location>
        <begin position="30"/>
        <end position="1532"/>
    </location>
</feature>
<evidence type="ECO:0000256" key="19">
    <source>
        <dbReference type="SAM" id="SignalP"/>
    </source>
</evidence>
<feature type="domain" description="Protein kinase" evidence="20">
    <location>
        <begin position="1196"/>
        <end position="1470"/>
    </location>
</feature>
<keyword evidence="3" id="KW-0245">EGF-like domain</keyword>
<comment type="subcellular location">
    <subcellularLocation>
        <location evidence="1">Membrane</location>
        <topology evidence="1">Single-pass type I membrane protein</topology>
    </subcellularLocation>
</comment>
<keyword evidence="10" id="KW-0067">ATP-binding</keyword>
<evidence type="ECO:0000256" key="8">
    <source>
        <dbReference type="ARBA" id="ARBA00022741"/>
    </source>
</evidence>
<dbReference type="InterPro" id="IPR008271">
    <property type="entry name" value="Ser/Thr_kinase_AS"/>
</dbReference>
<dbReference type="InterPro" id="IPR013695">
    <property type="entry name" value="WAK"/>
</dbReference>
<evidence type="ECO:0000256" key="15">
    <source>
        <dbReference type="ARBA" id="ARBA00047558"/>
    </source>
</evidence>
<evidence type="ECO:0000256" key="13">
    <source>
        <dbReference type="ARBA" id="ARBA00023157"/>
    </source>
</evidence>
<dbReference type="Pfam" id="PF13947">
    <property type="entry name" value="GUB_WAK_bind"/>
    <property type="match status" value="1"/>
</dbReference>
<dbReference type="GO" id="GO:0005509">
    <property type="term" value="F:calcium ion binding"/>
    <property type="evidence" value="ECO:0007669"/>
    <property type="project" value="InterPro"/>
</dbReference>
<evidence type="ECO:0000256" key="10">
    <source>
        <dbReference type="ARBA" id="ARBA00022840"/>
    </source>
</evidence>
<protein>
    <submittedName>
        <fullName evidence="21">Protein kinase domain</fullName>
    </submittedName>
</protein>
<dbReference type="InterPro" id="IPR001245">
    <property type="entry name" value="Ser-Thr/Tyr_kinase_cat_dom"/>
</dbReference>
<evidence type="ECO:0000256" key="3">
    <source>
        <dbReference type="ARBA" id="ARBA00022536"/>
    </source>
</evidence>
<evidence type="ECO:0000256" key="11">
    <source>
        <dbReference type="ARBA" id="ARBA00022989"/>
    </source>
</evidence>
<keyword evidence="11 18" id="KW-1133">Transmembrane helix</keyword>
<dbReference type="GO" id="GO:0005524">
    <property type="term" value="F:ATP binding"/>
    <property type="evidence" value="ECO:0007669"/>
    <property type="project" value="UniProtKB-KW"/>
</dbReference>
<dbReference type="GO" id="GO:0004674">
    <property type="term" value="F:protein serine/threonine kinase activity"/>
    <property type="evidence" value="ECO:0007669"/>
    <property type="project" value="UniProtKB-KW"/>
</dbReference>
<organism evidence="21 22">
    <name type="scientific">Arabidopsis thaliana x Arabidopsis arenosa</name>
    <dbReference type="NCBI Taxonomy" id="1240361"/>
    <lineage>
        <taxon>Eukaryota</taxon>
        <taxon>Viridiplantae</taxon>
        <taxon>Streptophyta</taxon>
        <taxon>Embryophyta</taxon>
        <taxon>Tracheophyta</taxon>
        <taxon>Spermatophyta</taxon>
        <taxon>Magnoliopsida</taxon>
        <taxon>eudicotyledons</taxon>
        <taxon>Gunneridae</taxon>
        <taxon>Pentapetalae</taxon>
        <taxon>rosids</taxon>
        <taxon>malvids</taxon>
        <taxon>Brassicales</taxon>
        <taxon>Brassicaceae</taxon>
        <taxon>Camelineae</taxon>
        <taxon>Arabidopsis</taxon>
    </lineage>
</organism>
<dbReference type="PROSITE" id="PS01187">
    <property type="entry name" value="EGF_CA"/>
    <property type="match status" value="2"/>
</dbReference>
<proteinExistence type="predicted"/>
<reference evidence="21 22" key="1">
    <citation type="submission" date="2020-12" db="EMBL/GenBank/DDBJ databases">
        <title>Concerted genomic and epigenomic changes stabilize Arabidopsis allopolyploids.</title>
        <authorList>
            <person name="Chen Z."/>
        </authorList>
    </citation>
    <scope>NUCLEOTIDE SEQUENCE [LARGE SCALE GENOMIC DNA]</scope>
    <source>
        <strain evidence="21">Allo738</strain>
        <tissue evidence="21">Leaf</tissue>
    </source>
</reference>
<evidence type="ECO:0000313" key="21">
    <source>
        <dbReference type="EMBL" id="KAG7540820.1"/>
    </source>
</evidence>
<dbReference type="EMBL" id="JAEFBK010000012">
    <property type="protein sequence ID" value="KAG7540820.1"/>
    <property type="molecule type" value="Genomic_DNA"/>
</dbReference>
<feature type="region of interest" description="Disordered" evidence="17">
    <location>
        <begin position="728"/>
        <end position="758"/>
    </location>
</feature>
<evidence type="ECO:0000256" key="12">
    <source>
        <dbReference type="ARBA" id="ARBA00023136"/>
    </source>
</evidence>
<dbReference type="InterPro" id="IPR018097">
    <property type="entry name" value="EGF_Ca-bd_CS"/>
</dbReference>
<dbReference type="PROSITE" id="PS00108">
    <property type="entry name" value="PROTEIN_KINASE_ST"/>
    <property type="match status" value="2"/>
</dbReference>
<dbReference type="SMART" id="SM00179">
    <property type="entry name" value="EGF_CA"/>
    <property type="match status" value="2"/>
</dbReference>
<comment type="catalytic activity">
    <reaction evidence="15">
        <text>L-seryl-[protein] + ATP = O-phospho-L-seryl-[protein] + ADP + H(+)</text>
        <dbReference type="Rhea" id="RHEA:17989"/>
        <dbReference type="Rhea" id="RHEA-COMP:9863"/>
        <dbReference type="Rhea" id="RHEA-COMP:11604"/>
        <dbReference type="ChEBI" id="CHEBI:15378"/>
        <dbReference type="ChEBI" id="CHEBI:29999"/>
        <dbReference type="ChEBI" id="CHEBI:30616"/>
        <dbReference type="ChEBI" id="CHEBI:83421"/>
        <dbReference type="ChEBI" id="CHEBI:456216"/>
    </reaction>
</comment>
<feature type="signal peptide" evidence="19">
    <location>
        <begin position="1"/>
        <end position="29"/>
    </location>
</feature>
<keyword evidence="14" id="KW-0325">Glycoprotein</keyword>
<keyword evidence="9 21" id="KW-0418">Kinase</keyword>
<dbReference type="CDD" id="cd00054">
    <property type="entry name" value="EGF_CA"/>
    <property type="match status" value="2"/>
</dbReference>
<evidence type="ECO:0000259" key="20">
    <source>
        <dbReference type="PROSITE" id="PS50011"/>
    </source>
</evidence>
<dbReference type="PANTHER" id="PTHR27005:SF297">
    <property type="entry name" value="WALL-ASSOCIATED RECEPTOR KINASE-LIKE 17-RELATED"/>
    <property type="match status" value="1"/>
</dbReference>
<feature type="transmembrane region" description="Helical" evidence="18">
    <location>
        <begin position="1121"/>
        <end position="1142"/>
    </location>
</feature>
<dbReference type="Pfam" id="PF08488">
    <property type="entry name" value="WAK"/>
    <property type="match status" value="2"/>
</dbReference>
<evidence type="ECO:0000256" key="9">
    <source>
        <dbReference type="ARBA" id="ARBA00022777"/>
    </source>
</evidence>
<keyword evidence="13" id="KW-1015">Disulfide bond</keyword>
<evidence type="ECO:0000256" key="7">
    <source>
        <dbReference type="ARBA" id="ARBA00022729"/>
    </source>
</evidence>
<feature type="compositionally biased region" description="Acidic residues" evidence="17">
    <location>
        <begin position="737"/>
        <end position="755"/>
    </location>
</feature>
<keyword evidence="7 19" id="KW-0732">Signal</keyword>
<dbReference type="FunFam" id="1.10.510.10:FF:000084">
    <property type="entry name" value="Wall-associated receptor kinase 2"/>
    <property type="match status" value="2"/>
</dbReference>
<evidence type="ECO:0000256" key="14">
    <source>
        <dbReference type="ARBA" id="ARBA00023180"/>
    </source>
</evidence>
<evidence type="ECO:0000256" key="18">
    <source>
        <dbReference type="SAM" id="Phobius"/>
    </source>
</evidence>
<keyword evidence="6 18" id="KW-0812">Transmembrane</keyword>
<sequence length="1532" mass="171510">MSYENTNCSFFLNLFKLLLLLIFYSADLAASVSCQRECGGIAIPYPFGIGKDCYLEKYYEIECRITTSRKLVPFLSVISKEVVSISLPSAESHFAYPITDQDRHESFGLVRVKFPFTSAGCFSDRKESAGGSKMNFTDTPFFIGSTNSLIAVGCNSKVSLMYIKPNMVGCELSCNTSKDSHSNSIPFVETGCSSNVLSYSQDQGCTEETPEETGCNGNGCCQANLPNEPQQVIGIRTESNDGNSTTKVPCTVAFLTDEIFTSPNAIKREHLLAKRYATVSLGWVIQTKNNSFLNSLACKNREDYPNTSYFVEPERKCTCARITISELSYANCGCTYGYTDIDECKVKYEYCKETDTCVNLEGSYRCVGDKTRAIMIGAGAGFGVLVLVGGVWWLRRFLIKRRMTKRKKKFFKRNGGLLLQQELNTREGNVEKTRIFNSRELEKATENFSGNRVLGQGGQGTVYKGMLVDGRTVAVKKSKVIDEDKLQEFINEVVILSQINHRHVVKLLGCCLETEVPILVYEFIINGNLFQQIHDKESDDYTMVWGMRLRIAVDIAGALSYLHSAASSPIYHRDIKSTNILLDEKYRAKVADFGTSRSVTIDQTHWTTIISGTVGYVDPEYYRSSQYTEKSDVYSFGVILAELITGEKPVIMVQNTQEIVALAEHFRLAMKERRLSDIMDARIRDDCKPEQVMAVAKLAMKCLSSKGKKRPNMREVFTELEKICTSPEDSQVQNRIDEEEEEEDGVEEEEEEEEEVVTKINRGDSWSIGVTAPASDLTVSSLCRSECGGISIPYPFGIGKGCYLDEYYKIECLNTTASGKLVPFLSVISKEVVSIYLPNEGQGRPQSFGSVRVRSPITSAGCSSDGKDSAPIMNLTGSPFFISDINNLVGVGCNSKVSLAHITQNMVGCELNCSTTNASDSNSIPFFDKMGCSLSYTFSQICRGNKPEEMGCDGRGCCQASLPTEIQQVVGIRIESNDGNSTRREDCRFAFLTDEFYTLSNLTKPEQLLAKGYATLSLGWIIQMKNSSFLNSLACKDRKDIETSYSVDHSIKCICDQTISTISDTRYANCECNMGYRGNPYVLDGCADIDECKERSKECKETETCVNFPGDYRCVGDKTRVIMIGVGSGFGVFVLIGGVWWLRKFLIKRRMAKRKKKFFKRNGGLLLQQELNTREGNVEKTRIFSSRELEKATENFSENRVLGHGGQGTVYKGMLVDGRTVAVKKSKVIDEDKLQEFINEVVILSQINHRNVVKLLGCCLETEVPILVYEFIINGNLFQHIHEDSDDYTMIWGMRLRIAVDISGALSYLHSAASSPIYHRDIKSTNILLDEKYRAKVADFGTSRSVTIDQTHWTTIISGTVGYVDPEYYRSSQYTEKSDVYSFGVILAELITGEKPVIMVQNTQDIIALAEHFRLAMKERRLSDIMDARIREDCKPEQVMAVAKLAMKCLSSKGKKRPNMREVFTELERICTSPEDLQVQNRIDEEEEEEEEVVTIVNRDDSWSIGVTAPAFSIVASPPSSDVEPLFPRLTW</sequence>
<gene>
    <name evidence="21" type="ORF">ISN45_Aa07g009760</name>
</gene>
<keyword evidence="4" id="KW-0597">Phosphoprotein</keyword>
<keyword evidence="8" id="KW-0547">Nucleotide-binding</keyword>
<evidence type="ECO:0000256" key="2">
    <source>
        <dbReference type="ARBA" id="ARBA00022527"/>
    </source>
</evidence>
<accession>A0A8T1YB07</accession>
<keyword evidence="22" id="KW-1185">Reference proteome</keyword>
<dbReference type="GO" id="GO:0007166">
    <property type="term" value="P:cell surface receptor signaling pathway"/>
    <property type="evidence" value="ECO:0007669"/>
    <property type="project" value="InterPro"/>
</dbReference>
<dbReference type="PANTHER" id="PTHR27005">
    <property type="entry name" value="WALL-ASSOCIATED RECEPTOR KINASE-LIKE 21"/>
    <property type="match status" value="1"/>
</dbReference>
<comment type="caution">
    <text evidence="21">The sequence shown here is derived from an EMBL/GenBank/DDBJ whole genome shotgun (WGS) entry which is preliminary data.</text>
</comment>
<evidence type="ECO:0000313" key="22">
    <source>
        <dbReference type="Proteomes" id="UP000694240"/>
    </source>
</evidence>
<evidence type="ECO:0000256" key="6">
    <source>
        <dbReference type="ARBA" id="ARBA00022692"/>
    </source>
</evidence>
<keyword evidence="12 18" id="KW-0472">Membrane</keyword>
<dbReference type="FunFam" id="3.30.200.20:FF:000043">
    <property type="entry name" value="Wall-associated receptor kinase 2"/>
    <property type="match status" value="2"/>
</dbReference>
<dbReference type="InterPro" id="IPR025287">
    <property type="entry name" value="WAK_GUB"/>
</dbReference>
<feature type="domain" description="Protein kinase" evidence="20">
    <location>
        <begin position="448"/>
        <end position="723"/>
    </location>
</feature>
<dbReference type="GO" id="GO:0005886">
    <property type="term" value="C:plasma membrane"/>
    <property type="evidence" value="ECO:0007669"/>
    <property type="project" value="TreeGrafter"/>
</dbReference>
<dbReference type="SMART" id="SM00220">
    <property type="entry name" value="S_TKc"/>
    <property type="match status" value="2"/>
</dbReference>
<dbReference type="Pfam" id="PF07645">
    <property type="entry name" value="EGF_CA"/>
    <property type="match status" value="2"/>
</dbReference>
<evidence type="ECO:0000256" key="4">
    <source>
        <dbReference type="ARBA" id="ARBA00022553"/>
    </source>
</evidence>
<dbReference type="Proteomes" id="UP000694240">
    <property type="component" value="Chromosome 12"/>
</dbReference>
<evidence type="ECO:0000256" key="16">
    <source>
        <dbReference type="ARBA" id="ARBA00047951"/>
    </source>
</evidence>
<dbReference type="InterPro" id="IPR000719">
    <property type="entry name" value="Prot_kinase_dom"/>
</dbReference>
<dbReference type="InterPro" id="IPR045274">
    <property type="entry name" value="WAK-like"/>
</dbReference>
<evidence type="ECO:0000256" key="17">
    <source>
        <dbReference type="SAM" id="MobiDB-lite"/>
    </source>
</evidence>
<keyword evidence="5" id="KW-0808">Transferase</keyword>
<dbReference type="InterPro" id="IPR001881">
    <property type="entry name" value="EGF-like_Ca-bd_dom"/>
</dbReference>
<dbReference type="Pfam" id="PF07714">
    <property type="entry name" value="PK_Tyr_Ser-Thr"/>
    <property type="match status" value="2"/>
</dbReference>